<dbReference type="RefSeq" id="WP_157390288.1">
    <property type="nucleotide sequence ID" value="NZ_WRPP01000005.1"/>
</dbReference>
<accession>A0A7K1V3I7</accession>
<keyword evidence="2" id="KW-1185">Reference proteome</keyword>
<organism evidence="1 2">
    <name type="scientific">Nocardia terrae</name>
    <dbReference type="NCBI Taxonomy" id="2675851"/>
    <lineage>
        <taxon>Bacteria</taxon>
        <taxon>Bacillati</taxon>
        <taxon>Actinomycetota</taxon>
        <taxon>Actinomycetes</taxon>
        <taxon>Mycobacteriales</taxon>
        <taxon>Nocardiaceae</taxon>
        <taxon>Nocardia</taxon>
    </lineage>
</organism>
<dbReference type="EMBL" id="WRPP01000005">
    <property type="protein sequence ID" value="MVU80708.1"/>
    <property type="molecule type" value="Genomic_DNA"/>
</dbReference>
<dbReference type="Proteomes" id="UP000466794">
    <property type="component" value="Unassembled WGS sequence"/>
</dbReference>
<protein>
    <submittedName>
        <fullName evidence="1">Uncharacterized protein</fullName>
    </submittedName>
</protein>
<proteinExistence type="predicted"/>
<comment type="caution">
    <text evidence="1">The sequence shown here is derived from an EMBL/GenBank/DDBJ whole genome shotgun (WGS) entry which is preliminary data.</text>
</comment>
<sequence>MSIEPLMALHQERAALLDFCHTLTAEEWTRVGPSGQSVQDVVAELVASLRALLTPQQITVTTSSLLHDRDAHSKPAENPHETLQEFKLLSLSAIAGMALYVGPRAEQIVVSVNGLGRYPATALPSMYLFDWHTRLYHDIAPAVGRPVPGGEFYMDVILDWLMAVLAQSPAACLAHEPISITLAGEGAGRWLLEPGADGQPTVTRNRVGHAATRIFGDSDDFLRWSTGRADWRQCDIGIDGNHELAVRVLDLIQLG</sequence>
<reference evidence="1 2" key="1">
    <citation type="submission" date="2019-12" db="EMBL/GenBank/DDBJ databases">
        <title>Nocardia sp. nov. ET3-3 isolated from soil.</title>
        <authorList>
            <person name="Kanchanasin P."/>
            <person name="Tanasupawat S."/>
            <person name="Yuki M."/>
            <person name="Kudo T."/>
        </authorList>
    </citation>
    <scope>NUCLEOTIDE SEQUENCE [LARGE SCALE GENOMIC DNA]</scope>
    <source>
        <strain evidence="1 2">ET3-3</strain>
    </source>
</reference>
<dbReference type="AlphaFoldDB" id="A0A7K1V3I7"/>
<name>A0A7K1V3I7_9NOCA</name>
<gene>
    <name evidence="1" type="ORF">GPX89_26080</name>
</gene>
<evidence type="ECO:0000313" key="2">
    <source>
        <dbReference type="Proteomes" id="UP000466794"/>
    </source>
</evidence>
<evidence type="ECO:0000313" key="1">
    <source>
        <dbReference type="EMBL" id="MVU80708.1"/>
    </source>
</evidence>